<evidence type="ECO:0000256" key="1">
    <source>
        <dbReference type="ARBA" id="ARBA00022603"/>
    </source>
</evidence>
<dbReference type="GO" id="GO:0008171">
    <property type="term" value="F:O-methyltransferase activity"/>
    <property type="evidence" value="ECO:0007669"/>
    <property type="project" value="InterPro"/>
</dbReference>
<dbReference type="EMBL" id="LASV01000087">
    <property type="protein sequence ID" value="KKA23771.1"/>
    <property type="molecule type" value="Genomic_DNA"/>
</dbReference>
<feature type="domain" description="O-methyltransferase C-terminal" evidence="5">
    <location>
        <begin position="192"/>
        <end position="401"/>
    </location>
</feature>
<dbReference type="GO" id="GO:0032259">
    <property type="term" value="P:methylation"/>
    <property type="evidence" value="ECO:0007669"/>
    <property type="project" value="UniProtKB-KW"/>
</dbReference>
<comment type="similarity">
    <text evidence="4">Belongs to the class I-like SAM-binding methyltransferase superfamily. Cation-independent O-methyltransferase family.</text>
</comment>
<name>A0A0F4Z104_RASE3</name>
<keyword evidence="3" id="KW-0949">S-adenosyl-L-methionine</keyword>
<dbReference type="InterPro" id="IPR029063">
    <property type="entry name" value="SAM-dependent_MTases_sf"/>
</dbReference>
<dbReference type="Proteomes" id="UP000053958">
    <property type="component" value="Unassembled WGS sequence"/>
</dbReference>
<evidence type="ECO:0000256" key="3">
    <source>
        <dbReference type="ARBA" id="ARBA00022691"/>
    </source>
</evidence>
<evidence type="ECO:0000256" key="2">
    <source>
        <dbReference type="ARBA" id="ARBA00022679"/>
    </source>
</evidence>
<dbReference type="PANTHER" id="PTHR43712:SF5">
    <property type="entry name" value="O-METHYLTRANSFERASE ASQN-RELATED"/>
    <property type="match status" value="1"/>
</dbReference>
<proteinExistence type="inferred from homology"/>
<dbReference type="InterPro" id="IPR016461">
    <property type="entry name" value="COMT-like"/>
</dbReference>
<evidence type="ECO:0000259" key="5">
    <source>
        <dbReference type="Pfam" id="PF00891"/>
    </source>
</evidence>
<dbReference type="OrthoDB" id="1606438at2759"/>
<dbReference type="InterPro" id="IPR001077">
    <property type="entry name" value="COMT_C"/>
</dbReference>
<evidence type="ECO:0000256" key="4">
    <source>
        <dbReference type="ARBA" id="ARBA00038277"/>
    </source>
</evidence>
<dbReference type="STRING" id="1408163.A0A0F4Z104"/>
<gene>
    <name evidence="6" type="ORF">T310_2223</name>
</gene>
<protein>
    <submittedName>
        <fullName evidence="6">O-methyltransferase</fullName>
    </submittedName>
</protein>
<dbReference type="SUPFAM" id="SSF46785">
    <property type="entry name" value="Winged helix' DNA-binding domain"/>
    <property type="match status" value="1"/>
</dbReference>
<dbReference type="AlphaFoldDB" id="A0A0F4Z104"/>
<dbReference type="RefSeq" id="XP_013330383.1">
    <property type="nucleotide sequence ID" value="XM_013474929.1"/>
</dbReference>
<organism evidence="6 7">
    <name type="scientific">Rasamsonia emersonii (strain ATCC 16479 / CBS 393.64 / IMI 116815)</name>
    <dbReference type="NCBI Taxonomy" id="1408163"/>
    <lineage>
        <taxon>Eukaryota</taxon>
        <taxon>Fungi</taxon>
        <taxon>Dikarya</taxon>
        <taxon>Ascomycota</taxon>
        <taxon>Pezizomycotina</taxon>
        <taxon>Eurotiomycetes</taxon>
        <taxon>Eurotiomycetidae</taxon>
        <taxon>Eurotiales</taxon>
        <taxon>Trichocomaceae</taxon>
        <taxon>Rasamsonia</taxon>
    </lineage>
</organism>
<dbReference type="PROSITE" id="PS51683">
    <property type="entry name" value="SAM_OMT_II"/>
    <property type="match status" value="1"/>
</dbReference>
<accession>A0A0F4Z104</accession>
<dbReference type="InterPro" id="IPR036388">
    <property type="entry name" value="WH-like_DNA-bd_sf"/>
</dbReference>
<dbReference type="Pfam" id="PF00891">
    <property type="entry name" value="Methyltransf_2"/>
    <property type="match status" value="1"/>
</dbReference>
<dbReference type="GeneID" id="25314574"/>
<dbReference type="SUPFAM" id="SSF53335">
    <property type="entry name" value="S-adenosyl-L-methionine-dependent methyltransferases"/>
    <property type="match status" value="1"/>
</dbReference>
<dbReference type="Gene3D" id="1.10.10.10">
    <property type="entry name" value="Winged helix-like DNA-binding domain superfamily/Winged helix DNA-binding domain"/>
    <property type="match status" value="1"/>
</dbReference>
<dbReference type="PANTHER" id="PTHR43712">
    <property type="entry name" value="PUTATIVE (AFU_ORTHOLOGUE AFUA_4G14580)-RELATED"/>
    <property type="match status" value="1"/>
</dbReference>
<evidence type="ECO:0000313" key="7">
    <source>
        <dbReference type="Proteomes" id="UP000053958"/>
    </source>
</evidence>
<reference evidence="6 7" key="1">
    <citation type="submission" date="2015-04" db="EMBL/GenBank/DDBJ databases">
        <authorList>
            <person name="Heijne W.H."/>
            <person name="Fedorova N.D."/>
            <person name="Nierman W.C."/>
            <person name="Vollebregt A.W."/>
            <person name="Zhao Z."/>
            <person name="Wu L."/>
            <person name="Kumar M."/>
            <person name="Stam H."/>
            <person name="van den Berg M.A."/>
            <person name="Pel H.J."/>
        </authorList>
    </citation>
    <scope>NUCLEOTIDE SEQUENCE [LARGE SCALE GENOMIC DNA]</scope>
    <source>
        <strain evidence="6 7">CBS 393.64</strain>
    </source>
</reference>
<keyword evidence="7" id="KW-1185">Reference proteome</keyword>
<keyword evidence="2 6" id="KW-0808">Transferase</keyword>
<comment type="caution">
    <text evidence="6">The sequence shown here is derived from an EMBL/GenBank/DDBJ whole genome shotgun (WGS) entry which is preliminary data.</text>
</comment>
<dbReference type="Gene3D" id="3.40.50.150">
    <property type="entry name" value="Vaccinia Virus protein VP39"/>
    <property type="match status" value="1"/>
</dbReference>
<sequence>MATPPTDLVALAASCLDAAKTITAFLEANGSGQLAFDPQALPRFPPCDEETERARSTLRNAARTMYDLVTGPEEGLMESSLTSLHYINSMRYICHFRIADFVPDTGDIDYQSLAKAAGVDAVQLKQNLRFAITNRIFCEPTPDHVAHTTASILLKGDSPMGPSVQWLTEDCAPMVAHQIDAIEKWGHGSQEFNQTAVNYAYGCDGPFWEFIGSDPVRERRFGMTIKRVAHQPASSLKHIVAGFDWKSLGKASVIDVGGHIGDSAVTIAEAAPELRLIVQERPEVVAMAQDAKTTVVPAELQDRISFEAHDFFRPQRTPADVYFFRKTLLNYTDKYATRIVQALAPAAKAGNRLVIMDFIQPDRPVEATVRERYFRAVDLQMMLYYNCKYRTLDEWKALVSASDPAWEFERAVTPPVSALAVISFIRR</sequence>
<keyword evidence="1 6" id="KW-0489">Methyltransferase</keyword>
<evidence type="ECO:0000313" key="6">
    <source>
        <dbReference type="EMBL" id="KKA23771.1"/>
    </source>
</evidence>
<dbReference type="InterPro" id="IPR036390">
    <property type="entry name" value="WH_DNA-bd_sf"/>
</dbReference>